<keyword evidence="5" id="KW-0238">DNA-binding</keyword>
<evidence type="ECO:0000256" key="3">
    <source>
        <dbReference type="ARBA" id="ARBA00022833"/>
    </source>
</evidence>
<dbReference type="Gene3D" id="1.10.10.10">
    <property type="entry name" value="Winged helix-like DNA-binding domain superfamily/Winged helix DNA-binding domain"/>
    <property type="match status" value="1"/>
</dbReference>
<dbReference type="PANTHER" id="PTHR33202">
    <property type="entry name" value="ZINC UPTAKE REGULATION PROTEIN"/>
    <property type="match status" value="1"/>
</dbReference>
<keyword evidence="2" id="KW-0678">Repressor</keyword>
<feature type="binding site" evidence="7">
    <location>
        <position position="80"/>
    </location>
    <ligand>
        <name>Zn(2+)</name>
        <dbReference type="ChEBI" id="CHEBI:29105"/>
    </ligand>
</feature>
<comment type="cofactor">
    <cofactor evidence="8">
        <name>Mn(2+)</name>
        <dbReference type="ChEBI" id="CHEBI:29035"/>
    </cofactor>
    <cofactor evidence="8">
        <name>Fe(2+)</name>
        <dbReference type="ChEBI" id="CHEBI:29033"/>
    </cofactor>
    <text evidence="8">Binds 1 Mn(2+) or Fe(2+) ion per subunit.</text>
</comment>
<dbReference type="PANTHER" id="PTHR33202:SF7">
    <property type="entry name" value="FERRIC UPTAKE REGULATION PROTEIN"/>
    <property type="match status" value="1"/>
</dbReference>
<dbReference type="InterPro" id="IPR043135">
    <property type="entry name" value="Fur_C"/>
</dbReference>
<keyword evidence="6" id="KW-0804">Transcription</keyword>
<dbReference type="EMBL" id="DVMO01000112">
    <property type="protein sequence ID" value="HIU28234.1"/>
    <property type="molecule type" value="Genomic_DNA"/>
</dbReference>
<feature type="binding site" evidence="7">
    <location>
        <position position="114"/>
    </location>
    <ligand>
        <name>Zn(2+)</name>
        <dbReference type="ChEBI" id="CHEBI:29105"/>
    </ligand>
</feature>
<name>A0A9D1I4U1_9FIRM</name>
<feature type="binding site" evidence="8">
    <location>
        <position position="73"/>
    </location>
    <ligand>
        <name>Fe cation</name>
        <dbReference type="ChEBI" id="CHEBI:24875"/>
    </ligand>
</feature>
<dbReference type="AlphaFoldDB" id="A0A9D1I4U1"/>
<dbReference type="GO" id="GO:0003700">
    <property type="term" value="F:DNA-binding transcription factor activity"/>
    <property type="evidence" value="ECO:0007669"/>
    <property type="project" value="InterPro"/>
</dbReference>
<evidence type="ECO:0000256" key="7">
    <source>
        <dbReference type="PIRSR" id="PIRSR602481-1"/>
    </source>
</evidence>
<dbReference type="GO" id="GO:0000976">
    <property type="term" value="F:transcription cis-regulatory region binding"/>
    <property type="evidence" value="ECO:0007669"/>
    <property type="project" value="TreeGrafter"/>
</dbReference>
<dbReference type="GO" id="GO:0045892">
    <property type="term" value="P:negative regulation of DNA-templated transcription"/>
    <property type="evidence" value="ECO:0007669"/>
    <property type="project" value="TreeGrafter"/>
</dbReference>
<reference evidence="9" key="2">
    <citation type="journal article" date="2021" name="PeerJ">
        <title>Extensive microbial diversity within the chicken gut microbiome revealed by metagenomics and culture.</title>
        <authorList>
            <person name="Gilroy R."/>
            <person name="Ravi A."/>
            <person name="Getino M."/>
            <person name="Pursley I."/>
            <person name="Horton D.L."/>
            <person name="Alikhan N.F."/>
            <person name="Baker D."/>
            <person name="Gharbi K."/>
            <person name="Hall N."/>
            <person name="Watson M."/>
            <person name="Adriaenssens E.M."/>
            <person name="Foster-Nyarko E."/>
            <person name="Jarju S."/>
            <person name="Secka A."/>
            <person name="Antonio M."/>
            <person name="Oren A."/>
            <person name="Chaudhuri R.R."/>
            <person name="La Ragione R."/>
            <person name="Hildebrand F."/>
            <person name="Pallen M.J."/>
        </authorList>
    </citation>
    <scope>NUCLEOTIDE SEQUENCE</scope>
    <source>
        <strain evidence="9">11300</strain>
    </source>
</reference>
<gene>
    <name evidence="9" type="ORF">IAD16_07645</name>
</gene>
<keyword evidence="8" id="KW-0408">Iron</keyword>
<comment type="cofactor">
    <cofactor evidence="7">
        <name>Zn(2+)</name>
        <dbReference type="ChEBI" id="CHEBI:29105"/>
    </cofactor>
    <text evidence="7">Binds 1 zinc ion per subunit.</text>
</comment>
<accession>A0A9D1I4U1</accession>
<dbReference type="InterPro" id="IPR036388">
    <property type="entry name" value="WH-like_DNA-bd_sf"/>
</dbReference>
<proteinExistence type="inferred from homology"/>
<dbReference type="InterPro" id="IPR036390">
    <property type="entry name" value="WH_DNA-bd_sf"/>
</dbReference>
<evidence type="ECO:0000256" key="1">
    <source>
        <dbReference type="ARBA" id="ARBA00007957"/>
    </source>
</evidence>
<dbReference type="InterPro" id="IPR002481">
    <property type="entry name" value="FUR"/>
</dbReference>
<feature type="binding site" evidence="7">
    <location>
        <position position="117"/>
    </location>
    <ligand>
        <name>Zn(2+)</name>
        <dbReference type="ChEBI" id="CHEBI:29105"/>
    </ligand>
</feature>
<comment type="similarity">
    <text evidence="1">Belongs to the Fur family.</text>
</comment>
<reference evidence="9" key="1">
    <citation type="submission" date="2020-10" db="EMBL/GenBank/DDBJ databases">
        <authorList>
            <person name="Gilroy R."/>
        </authorList>
    </citation>
    <scope>NUCLEOTIDE SEQUENCE</scope>
    <source>
        <strain evidence="9">11300</strain>
    </source>
</reference>
<sequence length="134" mass="15395">MSKQRDLVLDIIRKSHAHPTAEEIFFQARKKMPSIALGTIYRNINALSHEGAIRRVTIPEAPDRFDTVDIPHDHLICERCGKLKDISLHGIKDTIVEAVGEDIISYELNAYYLCEDCKKEHEKQEVQNERIKGN</sequence>
<evidence type="ECO:0000313" key="9">
    <source>
        <dbReference type="EMBL" id="HIU28234.1"/>
    </source>
</evidence>
<keyword evidence="4" id="KW-0805">Transcription regulation</keyword>
<evidence type="ECO:0000256" key="5">
    <source>
        <dbReference type="ARBA" id="ARBA00023125"/>
    </source>
</evidence>
<feature type="binding site" evidence="7">
    <location>
        <position position="77"/>
    </location>
    <ligand>
        <name>Zn(2+)</name>
        <dbReference type="ChEBI" id="CHEBI:29105"/>
    </ligand>
</feature>
<protein>
    <submittedName>
        <fullName evidence="9">Transcriptional repressor</fullName>
    </submittedName>
</protein>
<keyword evidence="3 7" id="KW-0862">Zinc</keyword>
<comment type="caution">
    <text evidence="9">The sequence shown here is derived from an EMBL/GenBank/DDBJ whole genome shotgun (WGS) entry which is preliminary data.</text>
</comment>
<keyword evidence="7" id="KW-0479">Metal-binding</keyword>
<evidence type="ECO:0000256" key="6">
    <source>
        <dbReference type="ARBA" id="ARBA00023163"/>
    </source>
</evidence>
<dbReference type="CDD" id="cd07153">
    <property type="entry name" value="Fur_like"/>
    <property type="match status" value="1"/>
</dbReference>
<evidence type="ECO:0000256" key="4">
    <source>
        <dbReference type="ARBA" id="ARBA00023015"/>
    </source>
</evidence>
<dbReference type="Gene3D" id="3.30.1490.190">
    <property type="match status" value="1"/>
</dbReference>
<dbReference type="Pfam" id="PF01475">
    <property type="entry name" value="FUR"/>
    <property type="match status" value="1"/>
</dbReference>
<organism evidence="9 10">
    <name type="scientific">Candidatus Fimisoma avicola</name>
    <dbReference type="NCBI Taxonomy" id="2840826"/>
    <lineage>
        <taxon>Bacteria</taxon>
        <taxon>Bacillati</taxon>
        <taxon>Bacillota</taxon>
        <taxon>Clostridia</taxon>
        <taxon>Eubacteriales</taxon>
        <taxon>Candidatus Fimisoma</taxon>
    </lineage>
</organism>
<evidence type="ECO:0000256" key="2">
    <source>
        <dbReference type="ARBA" id="ARBA00022491"/>
    </source>
</evidence>
<dbReference type="SUPFAM" id="SSF46785">
    <property type="entry name" value="Winged helix' DNA-binding domain"/>
    <property type="match status" value="1"/>
</dbReference>
<evidence type="ECO:0000256" key="8">
    <source>
        <dbReference type="PIRSR" id="PIRSR602481-2"/>
    </source>
</evidence>
<dbReference type="Proteomes" id="UP000824091">
    <property type="component" value="Unassembled WGS sequence"/>
</dbReference>
<evidence type="ECO:0000313" key="10">
    <source>
        <dbReference type="Proteomes" id="UP000824091"/>
    </source>
</evidence>
<dbReference type="GO" id="GO:0008270">
    <property type="term" value="F:zinc ion binding"/>
    <property type="evidence" value="ECO:0007669"/>
    <property type="project" value="TreeGrafter"/>
</dbReference>
<dbReference type="GO" id="GO:1900376">
    <property type="term" value="P:regulation of secondary metabolite biosynthetic process"/>
    <property type="evidence" value="ECO:0007669"/>
    <property type="project" value="TreeGrafter"/>
</dbReference>